<reference evidence="2" key="1">
    <citation type="submission" date="2021-02" db="EMBL/GenBank/DDBJ databases">
        <authorList>
            <person name="Bekaert M."/>
        </authorList>
    </citation>
    <scope>NUCLEOTIDE SEQUENCE</scope>
    <source>
        <strain evidence="2">IoA-00</strain>
    </source>
</reference>
<evidence type="ECO:0000313" key="2">
    <source>
        <dbReference type="EMBL" id="CAF2869621.1"/>
    </source>
</evidence>
<evidence type="ECO:0000313" key="3">
    <source>
        <dbReference type="Proteomes" id="UP000675881"/>
    </source>
</evidence>
<dbReference type="Proteomes" id="UP000675881">
    <property type="component" value="Chromosome 2"/>
</dbReference>
<dbReference type="AlphaFoldDB" id="A0A7R8CMV0"/>
<organism evidence="2 3">
    <name type="scientific">Lepeophtheirus salmonis</name>
    <name type="common">Salmon louse</name>
    <name type="synonym">Caligus salmonis</name>
    <dbReference type="NCBI Taxonomy" id="72036"/>
    <lineage>
        <taxon>Eukaryota</taxon>
        <taxon>Metazoa</taxon>
        <taxon>Ecdysozoa</taxon>
        <taxon>Arthropoda</taxon>
        <taxon>Crustacea</taxon>
        <taxon>Multicrustacea</taxon>
        <taxon>Hexanauplia</taxon>
        <taxon>Copepoda</taxon>
        <taxon>Siphonostomatoida</taxon>
        <taxon>Caligidae</taxon>
        <taxon>Lepeophtheirus</taxon>
    </lineage>
</organism>
<dbReference type="EMBL" id="HG994581">
    <property type="protein sequence ID" value="CAF2869621.1"/>
    <property type="molecule type" value="Genomic_DNA"/>
</dbReference>
<feature type="compositionally biased region" description="Basic and acidic residues" evidence="1">
    <location>
        <begin position="1"/>
        <end position="13"/>
    </location>
</feature>
<feature type="region of interest" description="Disordered" evidence="1">
    <location>
        <begin position="60"/>
        <end position="119"/>
    </location>
</feature>
<sequence length="119" mass="13786">MPRTKTQLDEKERKKYQHKATKVSRKQVESDSSSGEEQHIKVRPPLLDRAMTARALRKRKKYLGAKKRSAEKVSKTRQKSVNLRWEKGNNDAVVDHDFQPLEIEPPNVTSEKKFALTST</sequence>
<accession>A0A7R8CMV0</accession>
<name>A0A7R8CMV0_LEPSM</name>
<proteinExistence type="predicted"/>
<gene>
    <name evidence="2" type="ORF">LSAA_6823</name>
</gene>
<keyword evidence="3" id="KW-1185">Reference proteome</keyword>
<evidence type="ECO:0000256" key="1">
    <source>
        <dbReference type="SAM" id="MobiDB-lite"/>
    </source>
</evidence>
<protein>
    <submittedName>
        <fullName evidence="2">(salmon louse) hypothetical protein</fullName>
    </submittedName>
</protein>
<feature type="region of interest" description="Disordered" evidence="1">
    <location>
        <begin position="1"/>
        <end position="45"/>
    </location>
</feature>
<feature type="compositionally biased region" description="Basic and acidic residues" evidence="1">
    <location>
        <begin position="110"/>
        <end position="119"/>
    </location>
</feature>
<feature type="compositionally biased region" description="Basic and acidic residues" evidence="1">
    <location>
        <begin position="84"/>
        <end position="99"/>
    </location>
</feature>
<feature type="compositionally biased region" description="Basic residues" evidence="1">
    <location>
        <begin position="14"/>
        <end position="25"/>
    </location>
</feature>